<evidence type="ECO:0000256" key="10">
    <source>
        <dbReference type="ARBA" id="ARBA00023000"/>
    </source>
</evidence>
<dbReference type="GO" id="GO:0016539">
    <property type="term" value="P:intein-mediated protein splicing"/>
    <property type="evidence" value="ECO:0007669"/>
    <property type="project" value="InterPro"/>
</dbReference>
<dbReference type="GO" id="GO:0000725">
    <property type="term" value="P:recombinational repair"/>
    <property type="evidence" value="ECO:0007669"/>
    <property type="project" value="TreeGrafter"/>
</dbReference>
<dbReference type="GO" id="GO:0043138">
    <property type="term" value="F:3'-5' DNA helicase activity"/>
    <property type="evidence" value="ECO:0007669"/>
    <property type="project" value="UniProtKB-EC"/>
</dbReference>
<reference evidence="21" key="1">
    <citation type="submission" date="2017-09" db="EMBL/GenBank/DDBJ databases">
        <title>Depth-based differentiation of microbial function through sediment-hosted aquifers and enrichment of novel symbionts in the deep terrestrial subsurface.</title>
        <authorList>
            <person name="Probst A.J."/>
            <person name="Ladd B."/>
            <person name="Jarett J.K."/>
            <person name="Geller-Mcgrath D.E."/>
            <person name="Sieber C.M.K."/>
            <person name="Emerson J.B."/>
            <person name="Anantharaman K."/>
            <person name="Thomas B.C."/>
            <person name="Malmstrom R."/>
            <person name="Stieglmeier M."/>
            <person name="Klingl A."/>
            <person name="Woyke T."/>
            <person name="Ryan C.M."/>
            <person name="Banfield J.F."/>
        </authorList>
    </citation>
    <scope>NUCLEOTIDE SEQUENCE [LARGE SCALE GENOMIC DNA]</scope>
</reference>
<dbReference type="PANTHER" id="PTHR11070:SF63">
    <property type="entry name" value="DNA HELICASE IV"/>
    <property type="match status" value="1"/>
</dbReference>
<dbReference type="InterPro" id="IPR011604">
    <property type="entry name" value="PDDEXK-like_dom_sf"/>
</dbReference>
<evidence type="ECO:0000256" key="17">
    <source>
        <dbReference type="PROSITE-ProRule" id="PRU00560"/>
    </source>
</evidence>
<keyword evidence="9 17" id="KW-0067">ATP-binding</keyword>
<evidence type="ECO:0000313" key="20">
    <source>
        <dbReference type="EMBL" id="PIU15237.1"/>
    </source>
</evidence>
<organism evidence="20 21">
    <name type="scientific">bacterium (Candidatus Gribaldobacteria) CG08_land_8_20_14_0_20_39_15</name>
    <dbReference type="NCBI Taxonomy" id="2014273"/>
    <lineage>
        <taxon>Bacteria</taxon>
        <taxon>Candidatus Gribaldobacteria</taxon>
    </lineage>
</organism>
<evidence type="ECO:0000256" key="1">
    <source>
        <dbReference type="ARBA" id="ARBA00009922"/>
    </source>
</evidence>
<dbReference type="PROSITE" id="PS50817">
    <property type="entry name" value="INTEIN_N_TER"/>
    <property type="match status" value="1"/>
</dbReference>
<dbReference type="Gene3D" id="3.90.320.10">
    <property type="match status" value="1"/>
</dbReference>
<dbReference type="GO" id="GO:0003677">
    <property type="term" value="F:DNA binding"/>
    <property type="evidence" value="ECO:0007669"/>
    <property type="project" value="UniProtKB-KW"/>
</dbReference>
<gene>
    <name evidence="20" type="ORF">COT20_01970</name>
</gene>
<evidence type="ECO:0000256" key="15">
    <source>
        <dbReference type="ARBA" id="ARBA00034808"/>
    </source>
</evidence>
<evidence type="ECO:0000256" key="14">
    <source>
        <dbReference type="ARBA" id="ARBA00034617"/>
    </source>
</evidence>
<comment type="catalytic activity">
    <reaction evidence="16">
        <text>ATP + H2O = ADP + phosphate + H(+)</text>
        <dbReference type="Rhea" id="RHEA:13065"/>
        <dbReference type="ChEBI" id="CHEBI:15377"/>
        <dbReference type="ChEBI" id="CHEBI:15378"/>
        <dbReference type="ChEBI" id="CHEBI:30616"/>
        <dbReference type="ChEBI" id="CHEBI:43474"/>
        <dbReference type="ChEBI" id="CHEBI:456216"/>
        <dbReference type="EC" id="5.6.2.4"/>
    </reaction>
</comment>
<dbReference type="Proteomes" id="UP000229784">
    <property type="component" value="Unassembled WGS sequence"/>
</dbReference>
<dbReference type="SUPFAM" id="SSF52980">
    <property type="entry name" value="Restriction endonuclease-like"/>
    <property type="match status" value="1"/>
</dbReference>
<keyword evidence="7" id="KW-0068">Autocatalytic cleavage</keyword>
<evidence type="ECO:0000256" key="5">
    <source>
        <dbReference type="ARBA" id="ARBA00022801"/>
    </source>
</evidence>
<protein>
    <recommendedName>
        <fullName evidence="15">DNA 3'-5' helicase</fullName>
        <ecNumber evidence="15">5.6.2.4</ecNumber>
    </recommendedName>
</protein>
<proteinExistence type="inferred from homology"/>
<dbReference type="Gene3D" id="3.40.50.300">
    <property type="entry name" value="P-loop containing nucleotide triphosphate hydrolases"/>
    <property type="match status" value="2"/>
</dbReference>
<feature type="domain" description="UvrD-like helicase ATP-binding" evidence="18">
    <location>
        <begin position="6"/>
        <end position="317"/>
    </location>
</feature>
<dbReference type="PANTHER" id="PTHR11070">
    <property type="entry name" value="UVRD / RECB / PCRA DNA HELICASE FAMILY MEMBER"/>
    <property type="match status" value="1"/>
</dbReference>
<evidence type="ECO:0000259" key="18">
    <source>
        <dbReference type="PROSITE" id="PS51198"/>
    </source>
</evidence>
<dbReference type="PRINTS" id="PR00379">
    <property type="entry name" value="INTEIN"/>
</dbReference>
<dbReference type="NCBIfam" id="TIGR01443">
    <property type="entry name" value="intein_Cterm"/>
    <property type="match status" value="1"/>
</dbReference>
<keyword evidence="11" id="KW-0238">DNA-binding</keyword>
<keyword evidence="8" id="KW-0269">Exonuclease</keyword>
<dbReference type="Pfam" id="PF14890">
    <property type="entry name" value="Intein_splicing"/>
    <property type="match status" value="1"/>
</dbReference>
<dbReference type="InterPro" id="IPR014016">
    <property type="entry name" value="UvrD-like_ATP-bd"/>
</dbReference>
<keyword evidence="12" id="KW-0234">DNA repair</keyword>
<dbReference type="InterPro" id="IPR006141">
    <property type="entry name" value="Intein_N"/>
</dbReference>
<evidence type="ECO:0000256" key="11">
    <source>
        <dbReference type="ARBA" id="ARBA00023125"/>
    </source>
</evidence>
<accession>A0A2M6XUI3</accession>
<dbReference type="SMART" id="SM00306">
    <property type="entry name" value="HintN"/>
    <property type="match status" value="1"/>
</dbReference>
<comment type="caution">
    <text evidence="20">The sequence shown here is derived from an EMBL/GenBank/DDBJ whole genome shotgun (WGS) entry which is preliminary data.</text>
</comment>
<dbReference type="Gene3D" id="1.10.10.160">
    <property type="match status" value="1"/>
</dbReference>
<name>A0A2M6XUI3_9BACT</name>
<dbReference type="InterPro" id="IPR038726">
    <property type="entry name" value="PDDEXK_AddAB-type"/>
</dbReference>
<dbReference type="PROSITE" id="PS51217">
    <property type="entry name" value="UVRD_HELICASE_CTER"/>
    <property type="match status" value="1"/>
</dbReference>
<dbReference type="EMBL" id="PEXQ01000048">
    <property type="protein sequence ID" value="PIU15237.1"/>
    <property type="molecule type" value="Genomic_DNA"/>
</dbReference>
<dbReference type="Pfam" id="PF00580">
    <property type="entry name" value="UvrD-helicase"/>
    <property type="match status" value="1"/>
</dbReference>
<dbReference type="GO" id="GO:0005829">
    <property type="term" value="C:cytosol"/>
    <property type="evidence" value="ECO:0007669"/>
    <property type="project" value="TreeGrafter"/>
</dbReference>
<comment type="similarity">
    <text evidence="1">Belongs to the helicase family. UvrD subfamily.</text>
</comment>
<dbReference type="InterPro" id="IPR006142">
    <property type="entry name" value="INTEIN"/>
</dbReference>
<dbReference type="SUPFAM" id="SSF51294">
    <property type="entry name" value="Hedgehog/intein (Hint) domain"/>
    <property type="match status" value="1"/>
</dbReference>
<evidence type="ECO:0000256" key="2">
    <source>
        <dbReference type="ARBA" id="ARBA00022722"/>
    </source>
</evidence>
<evidence type="ECO:0000259" key="19">
    <source>
        <dbReference type="PROSITE" id="PS51217"/>
    </source>
</evidence>
<dbReference type="InterPro" id="IPR027417">
    <property type="entry name" value="P-loop_NTPase"/>
</dbReference>
<dbReference type="InterPro" id="IPR003587">
    <property type="entry name" value="Hint_dom_N"/>
</dbReference>
<comment type="catalytic activity">
    <reaction evidence="14">
        <text>Couples ATP hydrolysis with the unwinding of duplex DNA by translocating in the 3'-5' direction.</text>
        <dbReference type="EC" id="5.6.2.4"/>
    </reaction>
</comment>
<dbReference type="SMART" id="SM00305">
    <property type="entry name" value="HintC"/>
    <property type="match status" value="1"/>
</dbReference>
<feature type="binding site" evidence="17">
    <location>
        <begin position="27"/>
        <end position="34"/>
    </location>
    <ligand>
        <name>ATP</name>
        <dbReference type="ChEBI" id="CHEBI:30616"/>
    </ligand>
</feature>
<dbReference type="Gene3D" id="2.170.16.10">
    <property type="entry name" value="Hedgehog/Intein (Hint) domain"/>
    <property type="match status" value="2"/>
</dbReference>
<evidence type="ECO:0000256" key="7">
    <source>
        <dbReference type="ARBA" id="ARBA00022813"/>
    </source>
</evidence>
<dbReference type="CDD" id="cd00081">
    <property type="entry name" value="Hint"/>
    <property type="match status" value="2"/>
</dbReference>
<evidence type="ECO:0000256" key="8">
    <source>
        <dbReference type="ARBA" id="ARBA00022839"/>
    </source>
</evidence>
<dbReference type="InterPro" id="IPR014017">
    <property type="entry name" value="DNA_helicase_UvrD-like_C"/>
</dbReference>
<keyword evidence="13" id="KW-0413">Isomerase</keyword>
<keyword evidence="6 17" id="KW-0347">Helicase</keyword>
<evidence type="ECO:0000256" key="9">
    <source>
        <dbReference type="ARBA" id="ARBA00022840"/>
    </source>
</evidence>
<dbReference type="InterPro" id="IPR036844">
    <property type="entry name" value="Hint_dom_sf"/>
</dbReference>
<keyword evidence="4" id="KW-0227">DNA damage</keyword>
<keyword evidence="2" id="KW-0540">Nuclease</keyword>
<dbReference type="GO" id="GO:0004527">
    <property type="term" value="F:exonuclease activity"/>
    <property type="evidence" value="ECO:0007669"/>
    <property type="project" value="UniProtKB-KW"/>
</dbReference>
<dbReference type="PROSITE" id="PS50818">
    <property type="entry name" value="INTEIN_C_TER"/>
    <property type="match status" value="1"/>
</dbReference>
<sequence>MAKNLNNLNKEQKEAVMLGKGPLLIVAGAGTGKTTVITERIISLIERGLVKPEEILAVTFTEKAAAEMEDRVDRLLPFGYHELWISTFHAFCERVLRENGLDIGLSVNFKLVDQTAAWLLVRQNLDKFSLDYYRPLGNPLKFIHALLSHFSRCKDQMIYPEDYLKYADELKSNLTDLPEGTEVERIKEAASAYHIYQKLLLDNNVLDFGDLINYCLVLFQKRPAILKKYRARFKYILVDEFQDTNWAQYELIKTLSAPGYNLTVCADDDQCLPGNALVAVRNGEKEIRTIKKGDEVLTAVGKGHIGVAKINKTFKQKKKARLLTIKTKSGLQVQVTDNHKMFCFVPQVHKNYQYCYVYLMHRQGLGWRMGVTNDLIIRTKLERSVDKILAVKAFKTEVEARYHETLCSLKYGIPTSCFQARESIVIQGDLLRKLYQDLAVENNVQRMAKDLNIDLDSHHFCLEAVTRGNKIRIKINLRMYQRTYRSKEHVKRKKALLLNPLIKHCLTVETSDPGTISKLAKAGFHLRKAKKGMALRLEHQDLQELGRVAQRLQKLTGGIIETKFNLALKNPLAGDKNRWRSFPALLMPAKNLVLGHYLPVKAGREIIYDEIINIEEEKKDIVVYDLEVDKTHNFFANGVVVHNSIYKWRGASVSNITQFKQDFPDAREVFLVKNYRSSQNILDLAYNFIQANNPNRLEYISGLDKKLKAQNQEEGIVEHLHFKNLGQEAAGVVQKIAEIMEQNKEATFNDFVILVRANDTANPFARALERAGIPYQFLASQGLYFKPIILDMIAYLKLLDNYHESPAVFRVLSWPVWDITPEDLMKLTYFTQQKAQSLFETISGFALVKGISPKTANALNKFLSQVRKHTEMAREKNVTEIFLAFLDDSGYLKHITKQETLRQDQSKLEDLEFLTQFYKKLKEFEQANPDGSLKNFMNQFNLELESNEQGKLAFDPDQGPDLIRLMTIHSAKGLEFRYVFAVGMVDRRFPSTERKDPIEIPEALVKERLPEGDVHLQEERRLCYVAMTRAKKGIFFTSADDYGGQRKKKISQFLAEMGFTSTPITGKAAVDLEPPKKIIKKPSLKIILPEHFSFTQLAAFDTCPYQYKLAHILKVPVRGRPSFSFGKSIHNTLHEFLTRVEEGNSKKQENLFGVSSTASSLITSAVSEAELLEIYDEQWLDEWFDSKKQKQDYYQEGKRLLKNFYQQFLKEQPKIFQYQGKPALEVGFKLKLGEYVLKGKIDRIDEVEGGVRLLDYKTGKPEGKEKISKADKTQLLLYQIAAEDSLGLNPVELCYYYLDGGGLVSFLGSKKEKDDLKTKIITDIEEIKHSDFAPKSGWHCQFCDFRSICEFANKNNG</sequence>
<dbReference type="SUPFAM" id="SSF52540">
    <property type="entry name" value="P-loop containing nucleoside triphosphate hydrolases"/>
    <property type="match status" value="3"/>
</dbReference>
<dbReference type="InterPro" id="IPR000212">
    <property type="entry name" value="DNA_helicase_UvrD/REP"/>
</dbReference>
<dbReference type="Pfam" id="PF13361">
    <property type="entry name" value="UvrD_C"/>
    <property type="match status" value="1"/>
</dbReference>
<dbReference type="Gene3D" id="1.10.486.10">
    <property type="entry name" value="PCRA, domain 4"/>
    <property type="match status" value="1"/>
</dbReference>
<evidence type="ECO:0000256" key="16">
    <source>
        <dbReference type="ARBA" id="ARBA00048988"/>
    </source>
</evidence>
<dbReference type="Pfam" id="PF12705">
    <property type="entry name" value="PDDEXK_1"/>
    <property type="match status" value="1"/>
</dbReference>
<dbReference type="PROSITE" id="PS51198">
    <property type="entry name" value="UVRD_HELICASE_ATP_BIND"/>
    <property type="match status" value="1"/>
</dbReference>
<dbReference type="InterPro" id="IPR013986">
    <property type="entry name" value="DExx_box_DNA_helicase_dom_sf"/>
</dbReference>
<dbReference type="InterPro" id="IPR003586">
    <property type="entry name" value="Hint_dom_C"/>
</dbReference>
<evidence type="ECO:0000256" key="3">
    <source>
        <dbReference type="ARBA" id="ARBA00022741"/>
    </source>
</evidence>
<keyword evidence="3 17" id="KW-0547">Nucleotide-binding</keyword>
<dbReference type="EC" id="5.6.2.4" evidence="15"/>
<evidence type="ECO:0000256" key="6">
    <source>
        <dbReference type="ARBA" id="ARBA00022806"/>
    </source>
</evidence>
<evidence type="ECO:0000256" key="13">
    <source>
        <dbReference type="ARBA" id="ARBA00023235"/>
    </source>
</evidence>
<evidence type="ECO:0000256" key="12">
    <source>
        <dbReference type="ARBA" id="ARBA00023204"/>
    </source>
</evidence>
<dbReference type="InterPro" id="IPR030934">
    <property type="entry name" value="Intein_C"/>
</dbReference>
<dbReference type="InterPro" id="IPR011335">
    <property type="entry name" value="Restrct_endonuc-II-like"/>
</dbReference>
<dbReference type="NCBIfam" id="TIGR01445">
    <property type="entry name" value="intein_Nterm"/>
    <property type="match status" value="1"/>
</dbReference>
<keyword evidence="5 17" id="KW-0378">Hydrolase</keyword>
<evidence type="ECO:0000256" key="4">
    <source>
        <dbReference type="ARBA" id="ARBA00022763"/>
    </source>
</evidence>
<evidence type="ECO:0000313" key="21">
    <source>
        <dbReference type="Proteomes" id="UP000229784"/>
    </source>
</evidence>
<dbReference type="CDD" id="cd17932">
    <property type="entry name" value="DEXQc_UvrD"/>
    <property type="match status" value="1"/>
</dbReference>
<keyword evidence="10" id="KW-0651">Protein splicing</keyword>
<dbReference type="GO" id="GO:0005524">
    <property type="term" value="F:ATP binding"/>
    <property type="evidence" value="ECO:0007669"/>
    <property type="project" value="UniProtKB-UniRule"/>
</dbReference>
<feature type="domain" description="UvrD-like helicase C-terminal" evidence="19">
    <location>
        <begin position="686"/>
        <end position="973"/>
    </location>
</feature>